<dbReference type="EMBL" id="JASCZI010090972">
    <property type="protein sequence ID" value="MED6148177.1"/>
    <property type="molecule type" value="Genomic_DNA"/>
</dbReference>
<protein>
    <submittedName>
        <fullName evidence="2">Uncharacterized protein</fullName>
    </submittedName>
</protein>
<sequence>MAARTRQTALDEIQGTYAEQYKRLADYAAELLRSNPSSSVHLKVSRSPDFEQESQSSNQVHWCIFQRIYIFLDACGDPNDHMLPIAYALVESENKDSPRLDELSPRRNKSPQGREVNPYPHILGMHNCEDIDPTMDSSKSATTTHASRHQIASVSRGPHPYWQGRTNSGGRLNFVPPHPTYGGPTANVICTFQPTVETLWETTRY</sequence>
<dbReference type="Proteomes" id="UP001341840">
    <property type="component" value="Unassembled WGS sequence"/>
</dbReference>
<evidence type="ECO:0000256" key="1">
    <source>
        <dbReference type="SAM" id="MobiDB-lite"/>
    </source>
</evidence>
<dbReference type="PANTHER" id="PTHR31973">
    <property type="entry name" value="POLYPROTEIN, PUTATIVE-RELATED"/>
    <property type="match status" value="1"/>
</dbReference>
<keyword evidence="3" id="KW-1185">Reference proteome</keyword>
<proteinExistence type="predicted"/>
<organism evidence="2 3">
    <name type="scientific">Stylosanthes scabra</name>
    <dbReference type="NCBI Taxonomy" id="79078"/>
    <lineage>
        <taxon>Eukaryota</taxon>
        <taxon>Viridiplantae</taxon>
        <taxon>Streptophyta</taxon>
        <taxon>Embryophyta</taxon>
        <taxon>Tracheophyta</taxon>
        <taxon>Spermatophyta</taxon>
        <taxon>Magnoliopsida</taxon>
        <taxon>eudicotyledons</taxon>
        <taxon>Gunneridae</taxon>
        <taxon>Pentapetalae</taxon>
        <taxon>rosids</taxon>
        <taxon>fabids</taxon>
        <taxon>Fabales</taxon>
        <taxon>Fabaceae</taxon>
        <taxon>Papilionoideae</taxon>
        <taxon>50 kb inversion clade</taxon>
        <taxon>dalbergioids sensu lato</taxon>
        <taxon>Dalbergieae</taxon>
        <taxon>Pterocarpus clade</taxon>
        <taxon>Stylosanthes</taxon>
    </lineage>
</organism>
<feature type="region of interest" description="Disordered" evidence="1">
    <location>
        <begin position="135"/>
        <end position="160"/>
    </location>
</feature>
<evidence type="ECO:0000313" key="2">
    <source>
        <dbReference type="EMBL" id="MED6148177.1"/>
    </source>
</evidence>
<feature type="compositionally biased region" description="Polar residues" evidence="1">
    <location>
        <begin position="135"/>
        <end position="153"/>
    </location>
</feature>
<accession>A0ABU6THI3</accession>
<name>A0ABU6THI3_9FABA</name>
<gene>
    <name evidence="2" type="ORF">PIB30_050696</name>
</gene>
<feature type="compositionally biased region" description="Basic and acidic residues" evidence="1">
    <location>
        <begin position="94"/>
        <end position="105"/>
    </location>
</feature>
<comment type="caution">
    <text evidence="2">The sequence shown here is derived from an EMBL/GenBank/DDBJ whole genome shotgun (WGS) entry which is preliminary data.</text>
</comment>
<feature type="region of interest" description="Disordered" evidence="1">
    <location>
        <begin position="94"/>
        <end position="120"/>
    </location>
</feature>
<dbReference type="PANTHER" id="PTHR31973:SF187">
    <property type="entry name" value="MUTATOR TRANSPOSASE MUDRA PROTEIN"/>
    <property type="match status" value="1"/>
</dbReference>
<evidence type="ECO:0000313" key="3">
    <source>
        <dbReference type="Proteomes" id="UP001341840"/>
    </source>
</evidence>
<reference evidence="2 3" key="1">
    <citation type="journal article" date="2023" name="Plants (Basel)">
        <title>Bridging the Gap: Combining Genomics and Transcriptomics Approaches to Understand Stylosanthes scabra, an Orphan Legume from the Brazilian Caatinga.</title>
        <authorList>
            <person name="Ferreira-Neto J.R.C."/>
            <person name="da Silva M.D."/>
            <person name="Binneck E."/>
            <person name="de Melo N.F."/>
            <person name="da Silva R.H."/>
            <person name="de Melo A.L.T.M."/>
            <person name="Pandolfi V."/>
            <person name="Bustamante F.O."/>
            <person name="Brasileiro-Vidal A.C."/>
            <person name="Benko-Iseppon A.M."/>
        </authorList>
    </citation>
    <scope>NUCLEOTIDE SEQUENCE [LARGE SCALE GENOMIC DNA]</scope>
    <source>
        <tissue evidence="2">Leaves</tissue>
    </source>
</reference>